<dbReference type="SUPFAM" id="SSF81324">
    <property type="entry name" value="Voltage-gated potassium channels"/>
    <property type="match status" value="1"/>
</dbReference>
<evidence type="ECO:0000256" key="3">
    <source>
        <dbReference type="ARBA" id="ARBA00022538"/>
    </source>
</evidence>
<dbReference type="RefSeq" id="WP_380061437.1">
    <property type="nucleotide sequence ID" value="NZ_JBHSEI010000005.1"/>
</dbReference>
<dbReference type="InterPro" id="IPR005821">
    <property type="entry name" value="Ion_trans_dom"/>
</dbReference>
<keyword evidence="7" id="KW-0630">Potassium</keyword>
<keyword evidence="15" id="KW-1185">Reference proteome</keyword>
<evidence type="ECO:0000256" key="8">
    <source>
        <dbReference type="ARBA" id="ARBA00022989"/>
    </source>
</evidence>
<dbReference type="Gene3D" id="1.20.120.350">
    <property type="entry name" value="Voltage-gated potassium channels. Chain C"/>
    <property type="match status" value="1"/>
</dbReference>
<evidence type="ECO:0000256" key="2">
    <source>
        <dbReference type="ARBA" id="ARBA00022448"/>
    </source>
</evidence>
<keyword evidence="10 12" id="KW-0472">Membrane</keyword>
<evidence type="ECO:0000256" key="1">
    <source>
        <dbReference type="ARBA" id="ARBA00004141"/>
    </source>
</evidence>
<keyword evidence="9" id="KW-0406">Ion transport</keyword>
<evidence type="ECO:0000256" key="12">
    <source>
        <dbReference type="SAM" id="Phobius"/>
    </source>
</evidence>
<evidence type="ECO:0000256" key="9">
    <source>
        <dbReference type="ARBA" id="ARBA00023065"/>
    </source>
</evidence>
<keyword evidence="2" id="KW-0813">Transport</keyword>
<dbReference type="EMBL" id="JBHSEI010000005">
    <property type="protein sequence ID" value="MFC4638433.1"/>
    <property type="molecule type" value="Genomic_DNA"/>
</dbReference>
<organism evidence="14 15">
    <name type="scientific">Deinococcus hohokamensis</name>
    <dbReference type="NCBI Taxonomy" id="309883"/>
    <lineage>
        <taxon>Bacteria</taxon>
        <taxon>Thermotogati</taxon>
        <taxon>Deinococcota</taxon>
        <taxon>Deinococci</taxon>
        <taxon>Deinococcales</taxon>
        <taxon>Deinococcaceae</taxon>
        <taxon>Deinococcus</taxon>
    </lineage>
</organism>
<evidence type="ECO:0000256" key="10">
    <source>
        <dbReference type="ARBA" id="ARBA00023136"/>
    </source>
</evidence>
<evidence type="ECO:0000256" key="4">
    <source>
        <dbReference type="ARBA" id="ARBA00022692"/>
    </source>
</evidence>
<sequence length="277" mass="30207">MPPTSGHDPLHRERAELLEHLDRLTDVPMTALGFVWLALLVLDLTQGLGPGLQTLSSVIWVLFVLDFALSFVVAPDKRAYLRANWLTLLSLLLPALRVLRAVRALRTLRLLRATRSLNLVRLLTSLNRGLRAAGHTMRRRGVGYVALLTVLVGLVGAAGMLAFEDVPAARDSGLRDYASWLWWTAMVLVTMGSDYFPKTAEGRALTWLLALYGFAVFGYLTASVASFFIGRDQPAEDDEGNGPALQQELAALRGEVAGLRALLAAESDDSRDEDGGA</sequence>
<feature type="domain" description="Ion transport" evidence="13">
    <location>
        <begin position="50"/>
        <end position="218"/>
    </location>
</feature>
<dbReference type="InterPro" id="IPR028325">
    <property type="entry name" value="VG_K_chnl"/>
</dbReference>
<protein>
    <submittedName>
        <fullName evidence="14">Ion transporter</fullName>
    </submittedName>
</protein>
<feature type="transmembrane region" description="Helical" evidence="12">
    <location>
        <begin position="57"/>
        <end position="74"/>
    </location>
</feature>
<comment type="caution">
    <text evidence="14">The sequence shown here is derived from an EMBL/GenBank/DDBJ whole genome shotgun (WGS) entry which is preliminary data.</text>
</comment>
<evidence type="ECO:0000256" key="6">
    <source>
        <dbReference type="ARBA" id="ARBA00022882"/>
    </source>
</evidence>
<reference evidence="15" key="1">
    <citation type="journal article" date="2019" name="Int. J. Syst. Evol. Microbiol.">
        <title>The Global Catalogue of Microorganisms (GCM) 10K type strain sequencing project: providing services to taxonomists for standard genome sequencing and annotation.</title>
        <authorList>
            <consortium name="The Broad Institute Genomics Platform"/>
            <consortium name="The Broad Institute Genome Sequencing Center for Infectious Disease"/>
            <person name="Wu L."/>
            <person name="Ma J."/>
        </authorList>
    </citation>
    <scope>NUCLEOTIDE SEQUENCE [LARGE SCALE GENOMIC DNA]</scope>
    <source>
        <strain evidence="15">CCUG 55995</strain>
    </source>
</reference>
<feature type="transmembrane region" description="Helical" evidence="12">
    <location>
        <begin position="180"/>
        <end position="197"/>
    </location>
</feature>
<feature type="transmembrane region" description="Helical" evidence="12">
    <location>
        <begin position="209"/>
        <end position="229"/>
    </location>
</feature>
<feature type="transmembrane region" description="Helical" evidence="12">
    <location>
        <begin position="141"/>
        <end position="160"/>
    </location>
</feature>
<gene>
    <name evidence="14" type="ORF">ACFO0D_08745</name>
</gene>
<evidence type="ECO:0000313" key="14">
    <source>
        <dbReference type="EMBL" id="MFC4638433.1"/>
    </source>
</evidence>
<name>A0ABV9I935_9DEIO</name>
<evidence type="ECO:0000259" key="13">
    <source>
        <dbReference type="Pfam" id="PF00520"/>
    </source>
</evidence>
<evidence type="ECO:0000256" key="5">
    <source>
        <dbReference type="ARBA" id="ARBA00022826"/>
    </source>
</evidence>
<keyword evidence="4 12" id="KW-0812">Transmembrane</keyword>
<evidence type="ECO:0000256" key="11">
    <source>
        <dbReference type="ARBA" id="ARBA00023303"/>
    </source>
</evidence>
<dbReference type="InterPro" id="IPR027359">
    <property type="entry name" value="Volt_channel_dom_sf"/>
</dbReference>
<comment type="subcellular location">
    <subcellularLocation>
        <location evidence="1">Membrane</location>
        <topology evidence="1">Multi-pass membrane protein</topology>
    </subcellularLocation>
</comment>
<proteinExistence type="predicted"/>
<dbReference type="Gene3D" id="1.10.287.70">
    <property type="match status" value="1"/>
</dbReference>
<evidence type="ECO:0000313" key="15">
    <source>
        <dbReference type="Proteomes" id="UP001595952"/>
    </source>
</evidence>
<keyword evidence="5" id="KW-0631">Potassium channel</keyword>
<keyword evidence="6" id="KW-0851">Voltage-gated channel</keyword>
<accession>A0ABV9I935</accession>
<dbReference type="PANTHER" id="PTHR11537:SF254">
    <property type="entry name" value="POTASSIUM VOLTAGE-GATED CHANNEL PROTEIN SHAB"/>
    <property type="match status" value="1"/>
</dbReference>
<dbReference type="Pfam" id="PF00520">
    <property type="entry name" value="Ion_trans"/>
    <property type="match status" value="1"/>
</dbReference>
<keyword evidence="3" id="KW-0633">Potassium transport</keyword>
<dbReference type="PANTHER" id="PTHR11537">
    <property type="entry name" value="VOLTAGE-GATED POTASSIUM CHANNEL"/>
    <property type="match status" value="1"/>
</dbReference>
<evidence type="ECO:0000256" key="7">
    <source>
        <dbReference type="ARBA" id="ARBA00022958"/>
    </source>
</evidence>
<keyword evidence="11" id="KW-0407">Ion channel</keyword>
<dbReference type="Proteomes" id="UP001595952">
    <property type="component" value="Unassembled WGS sequence"/>
</dbReference>
<keyword evidence="8 12" id="KW-1133">Transmembrane helix</keyword>